<comment type="catalytic activity">
    <reaction evidence="14 15">
        <text>tRNA(Phe) + L-phenylalanine + ATP = L-phenylalanyl-tRNA(Phe) + AMP + diphosphate + H(+)</text>
        <dbReference type="Rhea" id="RHEA:19413"/>
        <dbReference type="Rhea" id="RHEA-COMP:9668"/>
        <dbReference type="Rhea" id="RHEA-COMP:9699"/>
        <dbReference type="ChEBI" id="CHEBI:15378"/>
        <dbReference type="ChEBI" id="CHEBI:30616"/>
        <dbReference type="ChEBI" id="CHEBI:33019"/>
        <dbReference type="ChEBI" id="CHEBI:58095"/>
        <dbReference type="ChEBI" id="CHEBI:78442"/>
        <dbReference type="ChEBI" id="CHEBI:78531"/>
        <dbReference type="ChEBI" id="CHEBI:456215"/>
        <dbReference type="EC" id="6.1.1.20"/>
    </reaction>
</comment>
<evidence type="ECO:0000256" key="14">
    <source>
        <dbReference type="ARBA" id="ARBA00049255"/>
    </source>
</evidence>
<keyword evidence="11 16" id="KW-0694">RNA-binding</keyword>
<dbReference type="GO" id="GO:0005524">
    <property type="term" value="F:ATP binding"/>
    <property type="evidence" value="ECO:0007669"/>
    <property type="project" value="UniProtKB-UniRule"/>
</dbReference>
<accession>A0A1I1BRG9</accession>
<evidence type="ECO:0000256" key="8">
    <source>
        <dbReference type="ARBA" id="ARBA00022741"/>
    </source>
</evidence>
<evidence type="ECO:0000256" key="6">
    <source>
        <dbReference type="ARBA" id="ARBA00022598"/>
    </source>
</evidence>
<dbReference type="PANTHER" id="PTHR10947">
    <property type="entry name" value="PHENYLALANYL-TRNA SYNTHETASE BETA CHAIN AND LEUCINE-RICH REPEAT-CONTAINING PROTEIN 47"/>
    <property type="match status" value="1"/>
</dbReference>
<dbReference type="InterPro" id="IPR005121">
    <property type="entry name" value="Fdx_antiC-bd"/>
</dbReference>
<feature type="binding site" evidence="15">
    <location>
        <position position="494"/>
    </location>
    <ligand>
        <name>Mg(2+)</name>
        <dbReference type="ChEBI" id="CHEBI:18420"/>
        <note>shared with alpha subunit</note>
    </ligand>
</feature>
<keyword evidence="8 15" id="KW-0547">Nucleotide-binding</keyword>
<evidence type="ECO:0000256" key="15">
    <source>
        <dbReference type="HAMAP-Rule" id="MF_00283"/>
    </source>
</evidence>
<feature type="binding site" evidence="15">
    <location>
        <position position="504"/>
    </location>
    <ligand>
        <name>Mg(2+)</name>
        <dbReference type="ChEBI" id="CHEBI:18420"/>
        <note>shared with alpha subunit</note>
    </ligand>
</feature>
<comment type="subcellular location">
    <subcellularLocation>
        <location evidence="1 15">Cytoplasm</location>
    </subcellularLocation>
</comment>
<dbReference type="InterPro" id="IPR012340">
    <property type="entry name" value="NA-bd_OB-fold"/>
</dbReference>
<keyword evidence="12 15" id="KW-0648">Protein biosynthesis</keyword>
<evidence type="ECO:0000256" key="17">
    <source>
        <dbReference type="SAM" id="MobiDB-lite"/>
    </source>
</evidence>
<dbReference type="CDD" id="cd00769">
    <property type="entry name" value="PheRS_beta_core"/>
    <property type="match status" value="1"/>
</dbReference>
<dbReference type="SMART" id="SM00873">
    <property type="entry name" value="B3_4"/>
    <property type="match status" value="1"/>
</dbReference>
<dbReference type="EC" id="6.1.1.20" evidence="15"/>
<dbReference type="InterPro" id="IPR033714">
    <property type="entry name" value="tRNA_bind_bactPheRS"/>
</dbReference>
<dbReference type="Pfam" id="PF03484">
    <property type="entry name" value="B5"/>
    <property type="match status" value="1"/>
</dbReference>
<dbReference type="AlphaFoldDB" id="A0A1I1BRG9"/>
<proteinExistence type="inferred from homology"/>
<feature type="domain" description="TRNA-binding" evidence="18">
    <location>
        <begin position="41"/>
        <end position="182"/>
    </location>
</feature>
<evidence type="ECO:0000256" key="11">
    <source>
        <dbReference type="ARBA" id="ARBA00022884"/>
    </source>
</evidence>
<dbReference type="EMBL" id="FOKG01000016">
    <property type="protein sequence ID" value="SFB52256.1"/>
    <property type="molecule type" value="Genomic_DNA"/>
</dbReference>
<dbReference type="PROSITE" id="PS50886">
    <property type="entry name" value="TRBD"/>
    <property type="match status" value="1"/>
</dbReference>
<dbReference type="GO" id="GO:0006432">
    <property type="term" value="P:phenylalanyl-tRNA aminoacylation"/>
    <property type="evidence" value="ECO:0007669"/>
    <property type="project" value="UniProtKB-UniRule"/>
</dbReference>
<dbReference type="Pfam" id="PF03483">
    <property type="entry name" value="B3_4"/>
    <property type="match status" value="1"/>
</dbReference>
<protein>
    <recommendedName>
        <fullName evidence="15">Phenylalanine--tRNA ligase beta subunit</fullName>
        <ecNumber evidence="15">6.1.1.20</ecNumber>
    </recommendedName>
    <alternativeName>
        <fullName evidence="15">Phenylalanyl-tRNA synthetase beta subunit</fullName>
        <shortName evidence="15">PheRS</shortName>
    </alternativeName>
</protein>
<dbReference type="GO" id="GO:0004826">
    <property type="term" value="F:phenylalanine-tRNA ligase activity"/>
    <property type="evidence" value="ECO:0007669"/>
    <property type="project" value="UniProtKB-UniRule"/>
</dbReference>
<feature type="domain" description="FDX-ACB" evidence="19">
    <location>
        <begin position="764"/>
        <end position="857"/>
    </location>
</feature>
<evidence type="ECO:0000256" key="4">
    <source>
        <dbReference type="ARBA" id="ARBA00022490"/>
    </source>
</evidence>
<evidence type="ECO:0000256" key="9">
    <source>
        <dbReference type="ARBA" id="ARBA00022840"/>
    </source>
</evidence>
<evidence type="ECO:0000313" key="21">
    <source>
        <dbReference type="EMBL" id="SFB52256.1"/>
    </source>
</evidence>
<dbReference type="InterPro" id="IPR005147">
    <property type="entry name" value="tRNA_synthase_B5-dom"/>
</dbReference>
<dbReference type="InterPro" id="IPR041616">
    <property type="entry name" value="PheRS_beta_core"/>
</dbReference>
<dbReference type="Gene3D" id="3.50.40.10">
    <property type="entry name" value="Phenylalanyl-trna Synthetase, Chain B, domain 3"/>
    <property type="match status" value="1"/>
</dbReference>
<dbReference type="Pfam" id="PF17759">
    <property type="entry name" value="tRNA_synthFbeta"/>
    <property type="match status" value="1"/>
</dbReference>
<reference evidence="22" key="1">
    <citation type="submission" date="2016-10" db="EMBL/GenBank/DDBJ databases">
        <authorList>
            <person name="Varghese N."/>
            <person name="Submissions S."/>
        </authorList>
    </citation>
    <scope>NUCLEOTIDE SEQUENCE [LARGE SCALE GENOMIC DNA]</scope>
    <source>
        <strain evidence="22">CGMCC 4.3568</strain>
    </source>
</reference>
<dbReference type="GO" id="GO:0000049">
    <property type="term" value="F:tRNA binding"/>
    <property type="evidence" value="ECO:0007669"/>
    <property type="project" value="UniProtKB-UniRule"/>
</dbReference>
<dbReference type="InterPro" id="IPR002547">
    <property type="entry name" value="tRNA-bd_dom"/>
</dbReference>
<evidence type="ECO:0000256" key="12">
    <source>
        <dbReference type="ARBA" id="ARBA00022917"/>
    </source>
</evidence>
<dbReference type="InterPro" id="IPR045864">
    <property type="entry name" value="aa-tRNA-synth_II/BPL/LPL"/>
</dbReference>
<dbReference type="GO" id="GO:0000287">
    <property type="term" value="F:magnesium ion binding"/>
    <property type="evidence" value="ECO:0007669"/>
    <property type="project" value="UniProtKB-UniRule"/>
</dbReference>
<keyword evidence="9 15" id="KW-0067">ATP-binding</keyword>
<name>A0A1I1BRG9_9PSEU</name>
<dbReference type="SMART" id="SM00896">
    <property type="entry name" value="FDX-ACB"/>
    <property type="match status" value="1"/>
</dbReference>
<keyword evidence="6 15" id="KW-0436">Ligase</keyword>
<dbReference type="RefSeq" id="WP_091675516.1">
    <property type="nucleotide sequence ID" value="NZ_FOKG01000016.1"/>
</dbReference>
<feature type="binding site" evidence="15">
    <location>
        <position position="503"/>
    </location>
    <ligand>
        <name>Mg(2+)</name>
        <dbReference type="ChEBI" id="CHEBI:18420"/>
        <note>shared with alpha subunit</note>
    </ligand>
</feature>
<evidence type="ECO:0000256" key="5">
    <source>
        <dbReference type="ARBA" id="ARBA00022555"/>
    </source>
</evidence>
<dbReference type="InterPro" id="IPR020825">
    <property type="entry name" value="Phe-tRNA_synthase-like_B3/B4"/>
</dbReference>
<evidence type="ECO:0000313" key="22">
    <source>
        <dbReference type="Proteomes" id="UP000243799"/>
    </source>
</evidence>
<keyword evidence="22" id="KW-1185">Reference proteome</keyword>
<comment type="subunit">
    <text evidence="3 15">Tetramer of two alpha and two beta subunits.</text>
</comment>
<dbReference type="SMART" id="SM00874">
    <property type="entry name" value="B5"/>
    <property type="match status" value="1"/>
</dbReference>
<evidence type="ECO:0000256" key="1">
    <source>
        <dbReference type="ARBA" id="ARBA00004496"/>
    </source>
</evidence>
<dbReference type="InterPro" id="IPR045060">
    <property type="entry name" value="Phe-tRNA-ligase_IIc_bsu"/>
</dbReference>
<dbReference type="InterPro" id="IPR004532">
    <property type="entry name" value="Phe-tRNA-ligase_IIc_bsu_bact"/>
</dbReference>
<comment type="cofactor">
    <cofactor evidence="15">
        <name>Mg(2+)</name>
        <dbReference type="ChEBI" id="CHEBI:18420"/>
    </cofactor>
    <text evidence="15">Binds 2 magnesium ions per tetramer.</text>
</comment>
<dbReference type="PROSITE" id="PS51483">
    <property type="entry name" value="B5"/>
    <property type="match status" value="1"/>
</dbReference>
<gene>
    <name evidence="15" type="primary">pheT</name>
    <name evidence="21" type="ORF">SAMN05216266_11611</name>
</gene>
<dbReference type="Gene3D" id="3.30.56.10">
    <property type="match status" value="2"/>
</dbReference>
<feature type="binding site" evidence="15">
    <location>
        <position position="500"/>
    </location>
    <ligand>
        <name>Mg(2+)</name>
        <dbReference type="ChEBI" id="CHEBI:18420"/>
        <note>shared with alpha subunit</note>
    </ligand>
</feature>
<evidence type="ECO:0000256" key="3">
    <source>
        <dbReference type="ARBA" id="ARBA00011209"/>
    </source>
</evidence>
<dbReference type="CDD" id="cd02796">
    <property type="entry name" value="tRNA_bind_bactPheRS"/>
    <property type="match status" value="1"/>
</dbReference>
<feature type="compositionally biased region" description="Acidic residues" evidence="17">
    <location>
        <begin position="74"/>
        <end position="83"/>
    </location>
</feature>
<keyword evidence="5 16" id="KW-0820">tRNA-binding</keyword>
<dbReference type="FunFam" id="3.30.930.10:FF:000130">
    <property type="entry name" value="Phenylalanine--tRNA ligase beta subunit"/>
    <property type="match status" value="1"/>
</dbReference>
<comment type="similarity">
    <text evidence="2 15">Belongs to the phenylalanyl-tRNA synthetase beta subunit family. Type 1 subfamily.</text>
</comment>
<keyword evidence="13 15" id="KW-0030">Aminoacyl-tRNA synthetase</keyword>
<evidence type="ECO:0000259" key="18">
    <source>
        <dbReference type="PROSITE" id="PS50886"/>
    </source>
</evidence>
<dbReference type="InterPro" id="IPR009061">
    <property type="entry name" value="DNA-bd_dom_put_sf"/>
</dbReference>
<dbReference type="FunFam" id="3.30.70.380:FF:000001">
    <property type="entry name" value="Phenylalanine--tRNA ligase beta subunit"/>
    <property type="match status" value="1"/>
</dbReference>
<feature type="region of interest" description="Disordered" evidence="17">
    <location>
        <begin position="73"/>
        <end position="109"/>
    </location>
</feature>
<dbReference type="SUPFAM" id="SSF55681">
    <property type="entry name" value="Class II aaRS and biotin synthetases"/>
    <property type="match status" value="1"/>
</dbReference>
<dbReference type="InterPro" id="IPR036690">
    <property type="entry name" value="Fdx_antiC-bd_sf"/>
</dbReference>
<keyword evidence="7 15" id="KW-0479">Metal-binding</keyword>
<dbReference type="NCBIfam" id="TIGR00472">
    <property type="entry name" value="pheT_bact"/>
    <property type="match status" value="1"/>
</dbReference>
<dbReference type="Proteomes" id="UP000243799">
    <property type="component" value="Unassembled WGS sequence"/>
</dbReference>
<dbReference type="HAMAP" id="MF_00283">
    <property type="entry name" value="Phe_tRNA_synth_beta1"/>
    <property type="match status" value="1"/>
</dbReference>
<dbReference type="Pfam" id="PF03147">
    <property type="entry name" value="FDX-ACB"/>
    <property type="match status" value="1"/>
</dbReference>
<evidence type="ECO:0000256" key="7">
    <source>
        <dbReference type="ARBA" id="ARBA00022723"/>
    </source>
</evidence>
<dbReference type="SUPFAM" id="SSF50249">
    <property type="entry name" value="Nucleic acid-binding proteins"/>
    <property type="match status" value="1"/>
</dbReference>
<dbReference type="Pfam" id="PF01588">
    <property type="entry name" value="tRNA_bind"/>
    <property type="match status" value="1"/>
</dbReference>
<feature type="domain" description="B5" evidence="20">
    <location>
        <begin position="436"/>
        <end position="516"/>
    </location>
</feature>
<keyword evidence="10 15" id="KW-0460">Magnesium</keyword>
<sequence length="858" mass="91380">MRVPASWLTEHLGLSEPVTPQQLADAFVRIGIEVDGVHPLGEVTGPLVVGRVVEIEELTGFKKPIRYCRVEVGDIPESDEPGDSGETTAPTDQNDGDEDTSAPGPPTQGIVCGATNFAEGDLVVVALPGAVLPGGFEIATRKTYGRVSEGMICSARELGLGDDHAGILVLPTGAASPGDDGREVLGLDDTVLELVPTPDRGYALSIRGLARELACALDVPFGDPADGKAIEIPEAEGEAWPVRIEDPSGCSRFVVRRVTGLDAGAPTPWWMHRRLLLAGIRSISLAVDVTNYVMLELGHPLHAWDTGSVRGELVVRRAKPGEKLTTLDDVVRELDPDDVVIADDSGVASLAGTMGGAGTEISTESTDVLLEAAHWDPASISRTARRHRLFSEAAKRFERFTDPQLCASAVELAARLLRQYGDGSIQPGRTDVGDVAPHAAVTMPISLPDQVAGVRYERGVTARRLSQIGCKITVGTGDDGTALVTAVPPSWRNDLVQQADLVEEVLRLEGYDSIPSVVPAAPAGRGLTEKQRRRRTVSRALAESGYVEVLPFPFVSPSTWDDFGLPEDDVRRRGLSLLNPLESDKNQLATSLLPGLLESLQRNASRGFRDLALFNIGQVVLPGAKRIPVPDLGVDRRPTDSELAALEASVPAQPLHVAVVLAGQRTRSGWWGSGEQACWADAVQAARTVAEAAGVELRVQAGDLLPWHPGRCAELLVGDWPVGHAGELHPKVVEALGLPARTVAMELDLDAIPQPESRPAPSISTYPPVLLDVALVVDTKVPSAELAAALRRGAGELIEDVTLFDDYSGDQLGEGKRSLAYKLRFRAPDRTLTVEEATEARDAAVAAAAERFGAELRS</sequence>
<dbReference type="Gene3D" id="3.30.70.380">
    <property type="entry name" value="Ferrodoxin-fold anticodon-binding domain"/>
    <property type="match status" value="1"/>
</dbReference>
<evidence type="ECO:0000259" key="19">
    <source>
        <dbReference type="PROSITE" id="PS51447"/>
    </source>
</evidence>
<evidence type="ECO:0000256" key="13">
    <source>
        <dbReference type="ARBA" id="ARBA00023146"/>
    </source>
</evidence>
<dbReference type="InterPro" id="IPR005146">
    <property type="entry name" value="B3/B4_tRNA-bd"/>
</dbReference>
<dbReference type="SUPFAM" id="SSF46955">
    <property type="entry name" value="Putative DNA-binding domain"/>
    <property type="match status" value="1"/>
</dbReference>
<dbReference type="GO" id="GO:0009328">
    <property type="term" value="C:phenylalanine-tRNA ligase complex"/>
    <property type="evidence" value="ECO:0007669"/>
    <property type="project" value="TreeGrafter"/>
</dbReference>
<dbReference type="OrthoDB" id="9805455at2"/>
<evidence type="ECO:0000259" key="20">
    <source>
        <dbReference type="PROSITE" id="PS51483"/>
    </source>
</evidence>
<dbReference type="SUPFAM" id="SSF56037">
    <property type="entry name" value="PheT/TilS domain"/>
    <property type="match status" value="1"/>
</dbReference>
<organism evidence="21 22">
    <name type="scientific">Amycolatopsis marina</name>
    <dbReference type="NCBI Taxonomy" id="490629"/>
    <lineage>
        <taxon>Bacteria</taxon>
        <taxon>Bacillati</taxon>
        <taxon>Actinomycetota</taxon>
        <taxon>Actinomycetes</taxon>
        <taxon>Pseudonocardiales</taxon>
        <taxon>Pseudonocardiaceae</taxon>
        <taxon>Amycolatopsis</taxon>
    </lineage>
</organism>
<dbReference type="Gene3D" id="2.40.50.140">
    <property type="entry name" value="Nucleic acid-binding proteins"/>
    <property type="match status" value="1"/>
</dbReference>
<dbReference type="STRING" id="490629.SAMN05216266_11611"/>
<keyword evidence="4 15" id="KW-0963">Cytoplasm</keyword>
<dbReference type="PROSITE" id="PS51447">
    <property type="entry name" value="FDX_ACB"/>
    <property type="match status" value="1"/>
</dbReference>
<dbReference type="PANTHER" id="PTHR10947:SF0">
    <property type="entry name" value="PHENYLALANINE--TRNA LIGASE BETA SUBUNIT"/>
    <property type="match status" value="1"/>
</dbReference>
<dbReference type="Gene3D" id="3.30.930.10">
    <property type="entry name" value="Bira Bifunctional Protein, Domain 2"/>
    <property type="match status" value="1"/>
</dbReference>
<evidence type="ECO:0000256" key="10">
    <source>
        <dbReference type="ARBA" id="ARBA00022842"/>
    </source>
</evidence>
<dbReference type="SUPFAM" id="SSF54991">
    <property type="entry name" value="Anticodon-binding domain of PheRS"/>
    <property type="match status" value="1"/>
</dbReference>
<evidence type="ECO:0000256" key="16">
    <source>
        <dbReference type="PROSITE-ProRule" id="PRU00209"/>
    </source>
</evidence>
<evidence type="ECO:0000256" key="2">
    <source>
        <dbReference type="ARBA" id="ARBA00008653"/>
    </source>
</evidence>